<gene>
    <name evidence="2" type="ORF">M440DRAFT_1401674</name>
</gene>
<organism evidence="2 3">
    <name type="scientific">Trichoderma longibrachiatum ATCC 18648</name>
    <dbReference type="NCBI Taxonomy" id="983965"/>
    <lineage>
        <taxon>Eukaryota</taxon>
        <taxon>Fungi</taxon>
        <taxon>Dikarya</taxon>
        <taxon>Ascomycota</taxon>
        <taxon>Pezizomycotina</taxon>
        <taxon>Sordariomycetes</taxon>
        <taxon>Hypocreomycetidae</taxon>
        <taxon>Hypocreales</taxon>
        <taxon>Hypocreaceae</taxon>
        <taxon>Trichoderma</taxon>
    </lineage>
</organism>
<dbReference type="EMBL" id="KZ679132">
    <property type="protein sequence ID" value="PTB76213.1"/>
    <property type="molecule type" value="Genomic_DNA"/>
</dbReference>
<accession>A0A2T4C3T7</accession>
<feature type="signal peptide" evidence="1">
    <location>
        <begin position="1"/>
        <end position="28"/>
    </location>
</feature>
<reference evidence="2 3" key="1">
    <citation type="submission" date="2016-07" db="EMBL/GenBank/DDBJ databases">
        <title>Multiple horizontal gene transfer events from other fungi enriched the ability of initially mycotrophic Trichoderma (Ascomycota) to feed on dead plant biomass.</title>
        <authorList>
            <consortium name="DOE Joint Genome Institute"/>
            <person name="Aerts A."/>
            <person name="Atanasova L."/>
            <person name="Chenthamara K."/>
            <person name="Zhang J."/>
            <person name="Grujic M."/>
            <person name="Henrissat B."/>
            <person name="Kuo A."/>
            <person name="Salamov A."/>
            <person name="Lipzen A."/>
            <person name="Labutti K."/>
            <person name="Barry K."/>
            <person name="Miao Y."/>
            <person name="Rahimi M.J."/>
            <person name="Shen Q."/>
            <person name="Grigoriev I.V."/>
            <person name="Kubicek C.P."/>
            <person name="Druzhinina I.S."/>
        </authorList>
    </citation>
    <scope>NUCLEOTIDE SEQUENCE [LARGE SCALE GENOMIC DNA]</scope>
    <source>
        <strain evidence="2 3">ATCC 18648</strain>
    </source>
</reference>
<sequence>MLKRSGWTWVSQWLFQVGWRLDPGLVRCDDGDGDGDERRGECVEMMLVVRDRGWLLQTVFAVNTLQPYGRVRPMQERNFTRQLPLRQVSIQPIHVN</sequence>
<name>A0A2T4C3T7_TRILO</name>
<evidence type="ECO:0008006" key="4">
    <source>
        <dbReference type="Google" id="ProtNLM"/>
    </source>
</evidence>
<keyword evidence="1" id="KW-0732">Signal</keyword>
<evidence type="ECO:0000313" key="2">
    <source>
        <dbReference type="EMBL" id="PTB76213.1"/>
    </source>
</evidence>
<proteinExistence type="predicted"/>
<dbReference type="Proteomes" id="UP000240760">
    <property type="component" value="Unassembled WGS sequence"/>
</dbReference>
<feature type="chain" id="PRO_5015544255" description="Secreted protein" evidence="1">
    <location>
        <begin position="29"/>
        <end position="96"/>
    </location>
</feature>
<protein>
    <recommendedName>
        <fullName evidence="4">Secreted protein</fullName>
    </recommendedName>
</protein>
<keyword evidence="3" id="KW-1185">Reference proteome</keyword>
<dbReference type="AlphaFoldDB" id="A0A2T4C3T7"/>
<evidence type="ECO:0000256" key="1">
    <source>
        <dbReference type="SAM" id="SignalP"/>
    </source>
</evidence>
<evidence type="ECO:0000313" key="3">
    <source>
        <dbReference type="Proteomes" id="UP000240760"/>
    </source>
</evidence>